<protein>
    <submittedName>
        <fullName evidence="7">Capsid protein</fullName>
    </submittedName>
</protein>
<evidence type="ECO:0000256" key="4">
    <source>
        <dbReference type="ARBA" id="ARBA00023200"/>
    </source>
</evidence>
<evidence type="ECO:0000256" key="2">
    <source>
        <dbReference type="ARBA" id="ARBA00004328"/>
    </source>
</evidence>
<dbReference type="GO" id="GO:0030430">
    <property type="term" value="C:host cell cytoplasm"/>
    <property type="evidence" value="ECO:0007669"/>
    <property type="project" value="UniProtKB-SubCell"/>
</dbReference>
<evidence type="ECO:0000313" key="7">
    <source>
        <dbReference type="EMBL" id="AHE37947.1"/>
    </source>
</evidence>
<dbReference type="SUPFAM" id="SSF88633">
    <property type="entry name" value="Positive stranded ssRNA viruses"/>
    <property type="match status" value="1"/>
</dbReference>
<dbReference type="InterPro" id="IPR004005">
    <property type="entry name" value="Calicivirus_coat"/>
</dbReference>
<sequence length="534" mass="57468">MEPTTKTETTEVTGATGVSLNSVAAPLPEASSDLSLAPTINPIDPWIFLNPTEVPGGTFTVASSTQPGTTLLELEISPELNIYTSHMFRMYAGWSGGFALKLLVAGNAFTAGKLIAAIIPPNITAPQSAYMLTAFPREILDFRTADSMEIIAPDIKSVSYHFRGDELARLIVMVYSPLRSTNTDFDIEVKLTAAPLPDFKFTMLVPPTQSTALPIWSVPPAPPYSMVNPRSPMTPIVELYVDPKYNTCNHQLGRYTISAGAIGNSTFNPAGAWMATYTAEAGTTPGQSDWHVALVDNPDNPTQDPSLPPLPRGFCDWGSGVRAGSKQHLVCFTGVEVDNGSQDVDAHMFDFGDDKTVGLDDTYRRQIYVIDNTLQANRQYIIIPMGVSGAANDDTVQDAPKCYGSWSYAPTIAPPLGEQFVWFRSSLPASKTTSGVSSVPVNVCSLMSPDFIRSAYASGFPDGKVALLDYVLYGGSVVRQFKMYPEGYLTANTAGNGGLVIPPDGTFRFNSWVSPSFTIASVVDLNAAATLSFR</sequence>
<proteinExistence type="predicted"/>
<evidence type="ECO:0000256" key="3">
    <source>
        <dbReference type="ARBA" id="ARBA00022844"/>
    </source>
</evidence>
<keyword evidence="4" id="KW-1035">Host cytoplasm</keyword>
<feature type="domain" description="Calicivirus coat protein C-terminal" evidence="6">
    <location>
        <begin position="407"/>
        <end position="526"/>
    </location>
</feature>
<dbReference type="Gene3D" id="2.60.120.20">
    <property type="match status" value="1"/>
</dbReference>
<dbReference type="InterPro" id="IPR029053">
    <property type="entry name" value="Viral_coat"/>
</dbReference>
<dbReference type="Gene3D" id="2.40.30.120">
    <property type="entry name" value="Positive stranded ssRNA viruses"/>
    <property type="match status" value="1"/>
</dbReference>
<keyword evidence="3" id="KW-0946">Virion</keyword>
<reference evidence="7" key="1">
    <citation type="journal article" date="2014" name="J. Gen. Virol.">
        <title>Relationship between genotypes and serotypes of genogroup 1 recoviruses: a model for human norovirus antigenic diversity.</title>
        <authorList>
            <person name="Farkas T."/>
            <person name="Lun C.W."/>
            <person name="Fey B."/>
        </authorList>
    </citation>
    <scope>NUCLEOTIDE SEQUENCE</scope>
    <source>
        <strain evidence="7">FT157</strain>
    </source>
</reference>
<dbReference type="Pfam" id="PF08435">
    <property type="entry name" value="Calici_coat_C"/>
    <property type="match status" value="1"/>
</dbReference>
<evidence type="ECO:0000259" key="5">
    <source>
        <dbReference type="Pfam" id="PF00915"/>
    </source>
</evidence>
<dbReference type="GO" id="GO:0044423">
    <property type="term" value="C:virion component"/>
    <property type="evidence" value="ECO:0007669"/>
    <property type="project" value="UniProtKB-KW"/>
</dbReference>
<dbReference type="EMBL" id="KF431831">
    <property type="protein sequence ID" value="AHE37947.1"/>
    <property type="molecule type" value="Genomic_RNA"/>
</dbReference>
<dbReference type="Pfam" id="PF00915">
    <property type="entry name" value="Calici_coat"/>
    <property type="match status" value="1"/>
</dbReference>
<evidence type="ECO:0000259" key="6">
    <source>
        <dbReference type="Pfam" id="PF08435"/>
    </source>
</evidence>
<evidence type="ECO:0000256" key="1">
    <source>
        <dbReference type="ARBA" id="ARBA00004192"/>
    </source>
</evidence>
<name>A0A067YMS4_9CALI</name>
<organism evidence="7">
    <name type="scientific">Rhesus macaque recovirus</name>
    <dbReference type="NCBI Taxonomy" id="875071"/>
    <lineage>
        <taxon>Viruses</taxon>
        <taxon>Riboviria</taxon>
        <taxon>Orthornavirae</taxon>
        <taxon>Pisuviricota</taxon>
        <taxon>Pisoniviricetes</taxon>
        <taxon>Picornavirales</taxon>
        <taxon>Caliciviridae</taxon>
        <taxon>Recovirus</taxon>
    </lineage>
</organism>
<dbReference type="InterPro" id="IPR013643">
    <property type="entry name" value="Calicivirus_coat_C"/>
</dbReference>
<comment type="subcellular location">
    <subcellularLocation>
        <location evidence="1">Host cytoplasm</location>
    </subcellularLocation>
    <subcellularLocation>
        <location evidence="2">Virion</location>
    </subcellularLocation>
</comment>
<accession>A0A067YMS4</accession>
<feature type="domain" description="Calicivirus coat protein" evidence="5">
    <location>
        <begin position="7"/>
        <end position="266"/>
    </location>
</feature>
<dbReference type="Gene3D" id="2.40.510.10">
    <property type="entry name" value="Positive stranded ssRNA viruses"/>
    <property type="match status" value="1"/>
</dbReference>